<organism evidence="6 7">
    <name type="scientific">Dictyostelium purpureum</name>
    <name type="common">Slime mold</name>
    <dbReference type="NCBI Taxonomy" id="5786"/>
    <lineage>
        <taxon>Eukaryota</taxon>
        <taxon>Amoebozoa</taxon>
        <taxon>Evosea</taxon>
        <taxon>Eumycetozoa</taxon>
        <taxon>Dictyostelia</taxon>
        <taxon>Dictyosteliales</taxon>
        <taxon>Dictyosteliaceae</taxon>
        <taxon>Dictyostelium</taxon>
    </lineage>
</organism>
<feature type="transmembrane region" description="Helical" evidence="4">
    <location>
        <begin position="874"/>
        <end position="898"/>
    </location>
</feature>
<dbReference type="VEuPathDB" id="AmoebaDB:DICPUDRAFT_38629"/>
<feature type="disulfide bond" evidence="2">
    <location>
        <begin position="390"/>
        <end position="400"/>
    </location>
</feature>
<dbReference type="RefSeq" id="XP_003291195.1">
    <property type="nucleotide sequence ID" value="XM_003291147.1"/>
</dbReference>
<dbReference type="Gene3D" id="2.10.25.10">
    <property type="entry name" value="Laminin"/>
    <property type="match status" value="2"/>
</dbReference>
<keyword evidence="1 2" id="KW-1015">Disulfide bond</keyword>
<dbReference type="Pfam" id="PF23106">
    <property type="entry name" value="EGF_Teneurin"/>
    <property type="match status" value="1"/>
</dbReference>
<protein>
    <recommendedName>
        <fullName evidence="5">EGF-like domain-containing protein</fullName>
    </recommendedName>
</protein>
<dbReference type="PANTHER" id="PTHR24032:SF14">
    <property type="entry name" value="EGF-LIKE DOMAIN-CONTAINING PROTEIN-RELATED"/>
    <property type="match status" value="1"/>
</dbReference>
<dbReference type="PROSITE" id="PS00022">
    <property type="entry name" value="EGF_1"/>
    <property type="match status" value="1"/>
</dbReference>
<dbReference type="SUPFAM" id="SSF52058">
    <property type="entry name" value="L domain-like"/>
    <property type="match status" value="1"/>
</dbReference>
<dbReference type="InterPro" id="IPR002049">
    <property type="entry name" value="LE_dom"/>
</dbReference>
<dbReference type="InterPro" id="IPR032675">
    <property type="entry name" value="LRR_dom_sf"/>
</dbReference>
<dbReference type="InterPro" id="IPR053331">
    <property type="entry name" value="EGF-like_comC"/>
</dbReference>
<evidence type="ECO:0000256" key="4">
    <source>
        <dbReference type="SAM" id="Phobius"/>
    </source>
</evidence>
<dbReference type="SUPFAM" id="SSF81296">
    <property type="entry name" value="E set domains"/>
    <property type="match status" value="1"/>
</dbReference>
<dbReference type="eggNOG" id="KOG1225">
    <property type="taxonomic scope" value="Eukaryota"/>
</dbReference>
<dbReference type="InterPro" id="IPR002909">
    <property type="entry name" value="IPT_dom"/>
</dbReference>
<evidence type="ECO:0000256" key="1">
    <source>
        <dbReference type="ARBA" id="ARBA00023157"/>
    </source>
</evidence>
<feature type="region of interest" description="Disordered" evidence="3">
    <location>
        <begin position="621"/>
        <end position="648"/>
    </location>
</feature>
<feature type="disulfide bond" evidence="2">
    <location>
        <begin position="588"/>
        <end position="598"/>
    </location>
</feature>
<dbReference type="InterPro" id="IPR013783">
    <property type="entry name" value="Ig-like_fold"/>
</dbReference>
<keyword evidence="4" id="KW-0472">Membrane</keyword>
<dbReference type="InterPro" id="IPR057013">
    <property type="entry name" value="LRR_ComC"/>
</dbReference>
<dbReference type="InterPro" id="IPR013111">
    <property type="entry name" value="EGF_extracell"/>
</dbReference>
<dbReference type="InterPro" id="IPR014756">
    <property type="entry name" value="Ig_E-set"/>
</dbReference>
<reference evidence="7" key="1">
    <citation type="journal article" date="2011" name="Genome Biol.">
        <title>Comparative genomics of the social amoebae Dictyostelium discoideum and Dictyostelium purpureum.</title>
        <authorList>
            <consortium name="US DOE Joint Genome Institute (JGI-PGF)"/>
            <person name="Sucgang R."/>
            <person name="Kuo A."/>
            <person name="Tian X."/>
            <person name="Salerno W."/>
            <person name="Parikh A."/>
            <person name="Feasley C.L."/>
            <person name="Dalin E."/>
            <person name="Tu H."/>
            <person name="Huang E."/>
            <person name="Barry K."/>
            <person name="Lindquist E."/>
            <person name="Shapiro H."/>
            <person name="Bruce D."/>
            <person name="Schmutz J."/>
            <person name="Salamov A."/>
            <person name="Fey P."/>
            <person name="Gaudet P."/>
            <person name="Anjard C."/>
            <person name="Babu M.M."/>
            <person name="Basu S."/>
            <person name="Bushmanova Y."/>
            <person name="van der Wel H."/>
            <person name="Katoh-Kurasawa M."/>
            <person name="Dinh C."/>
            <person name="Coutinho P.M."/>
            <person name="Saito T."/>
            <person name="Elias M."/>
            <person name="Schaap P."/>
            <person name="Kay R.R."/>
            <person name="Henrissat B."/>
            <person name="Eichinger L."/>
            <person name="Rivero F."/>
            <person name="Putnam N.H."/>
            <person name="West C.M."/>
            <person name="Loomis W.F."/>
            <person name="Chisholm R.L."/>
            <person name="Shaulsky G."/>
            <person name="Strassmann J.E."/>
            <person name="Queller D.C."/>
            <person name="Kuspa A."/>
            <person name="Grigoriev I.V."/>
        </authorList>
    </citation>
    <scope>NUCLEOTIDE SEQUENCE [LARGE SCALE GENOMIC DNA]</scope>
    <source>
        <strain evidence="7">QSDP1</strain>
    </source>
</reference>
<feature type="compositionally biased region" description="Polar residues" evidence="3">
    <location>
        <begin position="639"/>
        <end position="648"/>
    </location>
</feature>
<dbReference type="GeneID" id="10507375"/>
<feature type="disulfide bond" evidence="2">
    <location>
        <begin position="409"/>
        <end position="418"/>
    </location>
</feature>
<sequence length="930" mass="101510">MSIVNLTFIYSSLFTPANSAFSTFTSVTNIYLRQPTSPTIRKFPVEIIKSNLVSFISDGPFTEETSPIDLSSFNNLKTLSFTTVGSFGKNGLPFSKLPPNLKSFTFSNGNLPLSNLDFTIFNNIESVSLGENGITSNLPIFTGINIINFNLSGNAIKGPIDKSWCSTNLDLSYNVFSGSVPTCFSSYFCVEKIYKAFAGNVFTGYTNQCAQTALPSTIKIEGSNTVIYGSDLGFGSSFISSTPTYNWKPVIFSKSYIIEGLTTPTNFSISLLPFNKQFTLSSSDNVPVVSSYGVSINGDSSATVTIIGAYFSYNTTAISVVYDTAECAVVTSSFESIVCKIKSYSSSLASMLRATILRVGDKQIQYVSNLTANVGMVVPKLCSYTYNSTCPNDCSGNGTCIILTGKCKCLPGFQSIDCSLPYIECPVNSLTNQVCSGGSNTCETTTGVCNCDSSHQGVACENQFKQCPCGGNKFGSCTNTTGSCKCLSDWTGTDCSIPNHYCSSITPAPSDGNVQVTLYGWFGNDHKNLKVVIGGNDCPVINKDSSTINCTVAPGSVGLTSVNITQNNISWFGKDRFQYYSVVKEKKCPNDCSSNGQCDTKSGICLCNNNYSGFDCSAYSPEEEEEDSSSNPNKPPKSTNTVDSSSSAISINNEQTSYNLLIVKLLEIDIYGNPAKTYELKDNWKYDPDHSNKTFYQFNQKLNNLNNPDNNTWIKSTIEEIKKNRIQEFAGNQFLLEKNSIKVSIELFNYTFDNNLNTLQLQIESSVDVLKDHQGNQCNNATTSVSESNLSESNLNYLKITKNSKVLFGRFINSILSDGRATFITSGIVERNNDSLIVGLNLPHCSNCLIDPDFSVLVDSSYKSTCGEDNKKSWVLPVSIVVPCVFAASAIIIGAFLYKRHRTKILLATNRYKFSLKSLSKKNKDDLYVN</sequence>
<proteinExistence type="predicted"/>
<evidence type="ECO:0000313" key="7">
    <source>
        <dbReference type="Proteomes" id="UP000001064"/>
    </source>
</evidence>
<dbReference type="InterPro" id="IPR000742">
    <property type="entry name" value="EGF"/>
</dbReference>
<dbReference type="Pfam" id="PF07974">
    <property type="entry name" value="EGF_2"/>
    <property type="match status" value="1"/>
</dbReference>
<dbReference type="Pfam" id="PF24141">
    <property type="entry name" value="LRR_ComC"/>
    <property type="match status" value="1"/>
</dbReference>
<evidence type="ECO:0000256" key="2">
    <source>
        <dbReference type="PROSITE-ProRule" id="PRU00076"/>
    </source>
</evidence>
<keyword evidence="4" id="KW-0812">Transmembrane</keyword>
<accession>F0ZUU9</accession>
<dbReference type="Gene3D" id="2.60.40.10">
    <property type="entry name" value="Immunoglobulins"/>
    <property type="match status" value="2"/>
</dbReference>
<comment type="caution">
    <text evidence="2">Lacks conserved residue(s) required for the propagation of feature annotation.</text>
</comment>
<keyword evidence="2" id="KW-0245">EGF-like domain</keyword>
<dbReference type="AlphaFoldDB" id="F0ZUU9"/>
<dbReference type="InParanoid" id="F0ZUU9"/>
<dbReference type="OMA" id="NGRIDCI"/>
<dbReference type="PROSITE" id="PS01186">
    <property type="entry name" value="EGF_2"/>
    <property type="match status" value="1"/>
</dbReference>
<dbReference type="CDD" id="cd00603">
    <property type="entry name" value="IPT_PCSR"/>
    <property type="match status" value="1"/>
</dbReference>
<feature type="domain" description="EGF-like" evidence="5">
    <location>
        <begin position="584"/>
        <end position="617"/>
    </location>
</feature>
<feature type="domain" description="EGF-like" evidence="5">
    <location>
        <begin position="386"/>
        <end position="419"/>
    </location>
</feature>
<dbReference type="PANTHER" id="PTHR24032">
    <property type="entry name" value="EGF-LIKE DOMAIN-CONTAINING PROTEIN-RELATED-RELATED"/>
    <property type="match status" value="1"/>
</dbReference>
<keyword evidence="7" id="KW-1185">Reference proteome</keyword>
<dbReference type="InterPro" id="IPR054484">
    <property type="entry name" value="ComC_SSD"/>
</dbReference>
<dbReference type="PROSITE" id="PS50026">
    <property type="entry name" value="EGF_3"/>
    <property type="match status" value="2"/>
</dbReference>
<gene>
    <name evidence="6" type="ORF">DICPUDRAFT_38629</name>
</gene>
<feature type="disulfide bond" evidence="2">
    <location>
        <begin position="607"/>
        <end position="616"/>
    </location>
</feature>
<dbReference type="EMBL" id="GL871201">
    <property type="protein sequence ID" value="EGC32286.1"/>
    <property type="molecule type" value="Genomic_DNA"/>
</dbReference>
<dbReference type="Gene3D" id="3.80.10.10">
    <property type="entry name" value="Ribonuclease Inhibitor"/>
    <property type="match status" value="1"/>
</dbReference>
<feature type="compositionally biased region" description="Low complexity" evidence="3">
    <location>
        <begin position="629"/>
        <end position="638"/>
    </location>
</feature>
<dbReference type="SMART" id="SM00181">
    <property type="entry name" value="EGF"/>
    <property type="match status" value="3"/>
</dbReference>
<dbReference type="KEGG" id="dpp:DICPUDRAFT_38629"/>
<dbReference type="Pfam" id="PF01833">
    <property type="entry name" value="TIG"/>
    <property type="match status" value="2"/>
</dbReference>
<evidence type="ECO:0000256" key="3">
    <source>
        <dbReference type="SAM" id="MobiDB-lite"/>
    </source>
</evidence>
<keyword evidence="4" id="KW-1133">Transmembrane helix</keyword>
<evidence type="ECO:0000313" key="6">
    <source>
        <dbReference type="EMBL" id="EGC32286.1"/>
    </source>
</evidence>
<dbReference type="OrthoDB" id="26095at2759"/>
<name>F0ZUU9_DICPU</name>
<dbReference type="Proteomes" id="UP000001064">
    <property type="component" value="Unassembled WGS sequence"/>
</dbReference>
<dbReference type="Pfam" id="PF22933">
    <property type="entry name" value="ComC_SSD"/>
    <property type="match status" value="1"/>
</dbReference>
<dbReference type="PRINTS" id="PR00011">
    <property type="entry name" value="EGFLAMININ"/>
</dbReference>
<evidence type="ECO:0000259" key="5">
    <source>
        <dbReference type="PROSITE" id="PS50026"/>
    </source>
</evidence>
<dbReference type="CDD" id="cd00055">
    <property type="entry name" value="EGF_Lam"/>
    <property type="match status" value="1"/>
</dbReference>